<feature type="compositionally biased region" description="Polar residues" evidence="1">
    <location>
        <begin position="218"/>
        <end position="236"/>
    </location>
</feature>
<evidence type="ECO:0000256" key="2">
    <source>
        <dbReference type="SAM" id="Phobius"/>
    </source>
</evidence>
<keyword evidence="2" id="KW-0472">Membrane</keyword>
<keyword evidence="2" id="KW-0812">Transmembrane</keyword>
<dbReference type="Gene3D" id="1.20.5.510">
    <property type="entry name" value="Single helix bin"/>
    <property type="match status" value="1"/>
</dbReference>
<dbReference type="Proteomes" id="UP001519460">
    <property type="component" value="Unassembled WGS sequence"/>
</dbReference>
<dbReference type="Gene3D" id="2.60.120.200">
    <property type="match status" value="1"/>
</dbReference>
<evidence type="ECO:0000313" key="5">
    <source>
        <dbReference type="Proteomes" id="UP001519460"/>
    </source>
</evidence>
<feature type="region of interest" description="Disordered" evidence="1">
    <location>
        <begin position="170"/>
        <end position="240"/>
    </location>
</feature>
<comment type="caution">
    <text evidence="4">The sequence shown here is derived from an EMBL/GenBank/DDBJ whole genome shotgun (WGS) entry which is preliminary data.</text>
</comment>
<organism evidence="4 5">
    <name type="scientific">Batillaria attramentaria</name>
    <dbReference type="NCBI Taxonomy" id="370345"/>
    <lineage>
        <taxon>Eukaryota</taxon>
        <taxon>Metazoa</taxon>
        <taxon>Spiralia</taxon>
        <taxon>Lophotrochozoa</taxon>
        <taxon>Mollusca</taxon>
        <taxon>Gastropoda</taxon>
        <taxon>Caenogastropoda</taxon>
        <taxon>Sorbeoconcha</taxon>
        <taxon>Cerithioidea</taxon>
        <taxon>Batillariidae</taxon>
        <taxon>Batillaria</taxon>
    </lineage>
</organism>
<evidence type="ECO:0000256" key="1">
    <source>
        <dbReference type="SAM" id="MobiDB-lite"/>
    </source>
</evidence>
<dbReference type="Pfam" id="PF00629">
    <property type="entry name" value="MAM"/>
    <property type="match status" value="1"/>
</dbReference>
<gene>
    <name evidence="4" type="ORF">BaRGS_00029182</name>
</gene>
<dbReference type="InterPro" id="IPR013320">
    <property type="entry name" value="ConA-like_dom_sf"/>
</dbReference>
<keyword evidence="5" id="KW-1185">Reference proteome</keyword>
<dbReference type="PROSITE" id="PS50060">
    <property type="entry name" value="MAM_2"/>
    <property type="match status" value="1"/>
</dbReference>
<evidence type="ECO:0000259" key="3">
    <source>
        <dbReference type="PROSITE" id="PS50060"/>
    </source>
</evidence>
<dbReference type="SUPFAM" id="SSF49899">
    <property type="entry name" value="Concanavalin A-like lectins/glucanases"/>
    <property type="match status" value="1"/>
</dbReference>
<dbReference type="EMBL" id="JACVVK020000300">
    <property type="protein sequence ID" value="KAK7479545.1"/>
    <property type="molecule type" value="Genomic_DNA"/>
</dbReference>
<feature type="compositionally biased region" description="Basic and acidic residues" evidence="1">
    <location>
        <begin position="172"/>
        <end position="194"/>
    </location>
</feature>
<feature type="transmembrane region" description="Helical" evidence="2">
    <location>
        <begin position="142"/>
        <end position="165"/>
    </location>
</feature>
<proteinExistence type="predicted"/>
<evidence type="ECO:0000313" key="4">
    <source>
        <dbReference type="EMBL" id="KAK7479545.1"/>
    </source>
</evidence>
<sequence>MTTLLTAGFGSVDCLEFLYNVRGSNATLSVVLRPLSGSHLQLWSITSYGTVSNKSWTSATIPFQSPEAFKINFESHSTDPQAIIAVDAVTYMRDFPGCKFLPESVAPDYHLVTKPRPIFTTTPPGPATKSSNGDDNSQNNTAVIAGSVVAVVVVVVLIIIGVVIWRKRKSDRGKTNKEQSKHTEHTRDDNRQSEEGEMAGGVSAEAQYDHVGERSPPSDYSSLQMNASTSESTPSYYNVRRDTDLYLSPVSYSTTGKGLYENVGK</sequence>
<dbReference type="AlphaFoldDB" id="A0ABD0JYA1"/>
<protein>
    <recommendedName>
        <fullName evidence="3">MAM domain-containing protein</fullName>
    </recommendedName>
</protein>
<name>A0ABD0JYA1_9CAEN</name>
<keyword evidence="2" id="KW-1133">Transmembrane helix</keyword>
<dbReference type="InterPro" id="IPR000998">
    <property type="entry name" value="MAM_dom"/>
</dbReference>
<feature type="domain" description="MAM" evidence="3">
    <location>
        <begin position="1"/>
        <end position="100"/>
    </location>
</feature>
<reference evidence="4 5" key="1">
    <citation type="journal article" date="2023" name="Sci. Data">
        <title>Genome assembly of the Korean intertidal mud-creeper Batillaria attramentaria.</title>
        <authorList>
            <person name="Patra A.K."/>
            <person name="Ho P.T."/>
            <person name="Jun S."/>
            <person name="Lee S.J."/>
            <person name="Kim Y."/>
            <person name="Won Y.J."/>
        </authorList>
    </citation>
    <scope>NUCLEOTIDE SEQUENCE [LARGE SCALE GENOMIC DNA]</scope>
    <source>
        <strain evidence="4">Wonlab-2016</strain>
    </source>
</reference>
<accession>A0ABD0JYA1</accession>
<feature type="region of interest" description="Disordered" evidence="1">
    <location>
        <begin position="116"/>
        <end position="136"/>
    </location>
</feature>